<keyword evidence="3" id="KW-1185">Reference proteome</keyword>
<feature type="compositionally biased region" description="Polar residues" evidence="1">
    <location>
        <begin position="72"/>
        <end position="94"/>
    </location>
</feature>
<feature type="region of interest" description="Disordered" evidence="1">
    <location>
        <begin position="72"/>
        <end position="117"/>
    </location>
</feature>
<dbReference type="EMBL" id="SKBN01000056">
    <property type="protein sequence ID" value="TGJ84929.1"/>
    <property type="molecule type" value="Genomic_DNA"/>
</dbReference>
<dbReference type="AlphaFoldDB" id="A0A4Z0YKV1"/>
<name>A0A4Z0YKV1_9PEZI</name>
<evidence type="ECO:0000256" key="1">
    <source>
        <dbReference type="SAM" id="MobiDB-lite"/>
    </source>
</evidence>
<accession>A0A4Z0YKV1</accession>
<reference evidence="2 3" key="1">
    <citation type="submission" date="2019-03" db="EMBL/GenBank/DDBJ databases">
        <title>Draft genome sequence of Xylaria hypoxylon DSM 108379, a ubiquitous saprotrophic-parasitic fungi on hardwood.</title>
        <authorList>
            <person name="Buettner E."/>
            <person name="Leonhardt S."/>
            <person name="Gebauer A.M."/>
            <person name="Liers C."/>
            <person name="Hofrichter M."/>
            <person name="Kellner H."/>
        </authorList>
    </citation>
    <scope>NUCLEOTIDE SEQUENCE [LARGE SCALE GENOMIC DNA]</scope>
    <source>
        <strain evidence="2 3">DSM 108379</strain>
    </source>
</reference>
<gene>
    <name evidence="2" type="ORF">E0Z10_g3812</name>
</gene>
<proteinExistence type="predicted"/>
<sequence>MLFFNPLKFFVFLFVFIVALPLALCAGVTTIIAFLVLFLRLFLVYFDVGLETLQYILIGHVSQARYIASRGTPATTPDSSTNSTALPSPVATTFKQRRRVKQQGGGGSGSATPVPTSDGFAAVTPSIGLQRDFEGVGGWRLESADADTDGADERQWYNLNSRLENPYRRHHFRSQSGGALMQSPTGSGMIARLGSVTRPHSPEELKTPSRSSSRTPTMNKRQKLTKTDHDDYFPLYDGNNTRKLGI</sequence>
<dbReference type="Proteomes" id="UP000297716">
    <property type="component" value="Unassembled WGS sequence"/>
</dbReference>
<feature type="compositionally biased region" description="Low complexity" evidence="1">
    <location>
        <begin position="208"/>
        <end position="217"/>
    </location>
</feature>
<comment type="caution">
    <text evidence="2">The sequence shown here is derived from an EMBL/GenBank/DDBJ whole genome shotgun (WGS) entry which is preliminary data.</text>
</comment>
<feature type="compositionally biased region" description="Polar residues" evidence="1">
    <location>
        <begin position="174"/>
        <end position="186"/>
    </location>
</feature>
<feature type="region of interest" description="Disordered" evidence="1">
    <location>
        <begin position="174"/>
        <end position="246"/>
    </location>
</feature>
<organism evidence="2 3">
    <name type="scientific">Xylaria hypoxylon</name>
    <dbReference type="NCBI Taxonomy" id="37992"/>
    <lineage>
        <taxon>Eukaryota</taxon>
        <taxon>Fungi</taxon>
        <taxon>Dikarya</taxon>
        <taxon>Ascomycota</taxon>
        <taxon>Pezizomycotina</taxon>
        <taxon>Sordariomycetes</taxon>
        <taxon>Xylariomycetidae</taxon>
        <taxon>Xylariales</taxon>
        <taxon>Xylariaceae</taxon>
        <taxon>Xylaria</taxon>
    </lineage>
</organism>
<evidence type="ECO:0000313" key="3">
    <source>
        <dbReference type="Proteomes" id="UP000297716"/>
    </source>
</evidence>
<evidence type="ECO:0000313" key="2">
    <source>
        <dbReference type="EMBL" id="TGJ84929.1"/>
    </source>
</evidence>
<dbReference type="OrthoDB" id="4492972at2759"/>
<protein>
    <submittedName>
        <fullName evidence="2">Uncharacterized protein</fullName>
    </submittedName>
</protein>